<sequence length="66" mass="8027">MTKAYFWRNHAQQEIDYIEERGGQMYAYEFKWNPKAKNKFPNSFVEAYQPVEKQLISPGDFEDFLR</sequence>
<accession>A0A7W5ZQA3</accession>
<evidence type="ECO:0000259" key="1">
    <source>
        <dbReference type="Pfam" id="PF13635"/>
    </source>
</evidence>
<evidence type="ECO:0000313" key="3">
    <source>
        <dbReference type="Proteomes" id="UP000541352"/>
    </source>
</evidence>
<dbReference type="InterPro" id="IPR025420">
    <property type="entry name" value="DUF4143"/>
</dbReference>
<dbReference type="Pfam" id="PF13635">
    <property type="entry name" value="DUF4143"/>
    <property type="match status" value="1"/>
</dbReference>
<comment type="caution">
    <text evidence="2">The sequence shown here is derived from an EMBL/GenBank/DDBJ whole genome shotgun (WGS) entry which is preliminary data.</text>
</comment>
<dbReference type="AlphaFoldDB" id="A0A7W5ZQA3"/>
<evidence type="ECO:0000313" key="2">
    <source>
        <dbReference type="EMBL" id="MBB3839697.1"/>
    </source>
</evidence>
<proteinExistence type="predicted"/>
<dbReference type="EMBL" id="JACIBY010000007">
    <property type="protein sequence ID" value="MBB3839697.1"/>
    <property type="molecule type" value="Genomic_DNA"/>
</dbReference>
<gene>
    <name evidence="2" type="ORF">FHS57_003706</name>
</gene>
<feature type="domain" description="DUF4143" evidence="1">
    <location>
        <begin position="4"/>
        <end position="33"/>
    </location>
</feature>
<keyword evidence="3" id="KW-1185">Reference proteome</keyword>
<dbReference type="Proteomes" id="UP000541352">
    <property type="component" value="Unassembled WGS sequence"/>
</dbReference>
<reference evidence="2 3" key="1">
    <citation type="submission" date="2020-08" db="EMBL/GenBank/DDBJ databases">
        <title>Genomic Encyclopedia of Type Strains, Phase IV (KMG-IV): sequencing the most valuable type-strain genomes for metagenomic binning, comparative biology and taxonomic classification.</title>
        <authorList>
            <person name="Goeker M."/>
        </authorList>
    </citation>
    <scope>NUCLEOTIDE SEQUENCE [LARGE SCALE GENOMIC DNA]</scope>
    <source>
        <strain evidence="2 3">DSM 17976</strain>
    </source>
</reference>
<protein>
    <recommendedName>
        <fullName evidence="1">DUF4143 domain-containing protein</fullName>
    </recommendedName>
</protein>
<organism evidence="2 3">
    <name type="scientific">Runella defluvii</name>
    <dbReference type="NCBI Taxonomy" id="370973"/>
    <lineage>
        <taxon>Bacteria</taxon>
        <taxon>Pseudomonadati</taxon>
        <taxon>Bacteroidota</taxon>
        <taxon>Cytophagia</taxon>
        <taxon>Cytophagales</taxon>
        <taxon>Spirosomataceae</taxon>
        <taxon>Runella</taxon>
    </lineage>
</organism>
<name>A0A7W5ZQA3_9BACT</name>